<evidence type="ECO:0000313" key="7">
    <source>
        <dbReference type="EMBL" id="RDK88886.1"/>
    </source>
</evidence>
<evidence type="ECO:0000256" key="1">
    <source>
        <dbReference type="ARBA" id="ARBA00004651"/>
    </source>
</evidence>
<dbReference type="InterPro" id="IPR022791">
    <property type="entry name" value="L-PG_synthase/AglD"/>
</dbReference>
<evidence type="ECO:0000256" key="4">
    <source>
        <dbReference type="ARBA" id="ARBA00022989"/>
    </source>
</evidence>
<comment type="caution">
    <text evidence="7">The sequence shown here is derived from an EMBL/GenBank/DDBJ whole genome shotgun (WGS) entry which is preliminary data.</text>
</comment>
<name>A0A370QKK8_9FLAO</name>
<evidence type="ECO:0000256" key="3">
    <source>
        <dbReference type="ARBA" id="ARBA00022692"/>
    </source>
</evidence>
<dbReference type="Proteomes" id="UP000255317">
    <property type="component" value="Unassembled WGS sequence"/>
</dbReference>
<protein>
    <submittedName>
        <fullName evidence="7">Lysylphosphatidylglycerol synthase-like protein</fullName>
    </submittedName>
</protein>
<feature type="transmembrane region" description="Helical" evidence="6">
    <location>
        <begin position="207"/>
        <end position="228"/>
    </location>
</feature>
<evidence type="ECO:0000256" key="6">
    <source>
        <dbReference type="SAM" id="Phobius"/>
    </source>
</evidence>
<feature type="transmembrane region" description="Helical" evidence="6">
    <location>
        <begin position="12"/>
        <end position="31"/>
    </location>
</feature>
<keyword evidence="5 6" id="KW-0472">Membrane</keyword>
<dbReference type="Pfam" id="PF03706">
    <property type="entry name" value="LPG_synthase_TM"/>
    <property type="match status" value="1"/>
</dbReference>
<evidence type="ECO:0000256" key="5">
    <source>
        <dbReference type="ARBA" id="ARBA00023136"/>
    </source>
</evidence>
<dbReference type="AlphaFoldDB" id="A0A370QKK8"/>
<keyword evidence="8" id="KW-1185">Reference proteome</keyword>
<evidence type="ECO:0000256" key="2">
    <source>
        <dbReference type="ARBA" id="ARBA00022475"/>
    </source>
</evidence>
<proteinExistence type="predicted"/>
<evidence type="ECO:0000313" key="8">
    <source>
        <dbReference type="Proteomes" id="UP000255317"/>
    </source>
</evidence>
<keyword evidence="4 6" id="KW-1133">Transmembrane helix</keyword>
<accession>A0A370QKK8</accession>
<keyword evidence="2" id="KW-1003">Cell membrane</keyword>
<feature type="transmembrane region" description="Helical" evidence="6">
    <location>
        <begin position="281"/>
        <end position="307"/>
    </location>
</feature>
<organism evidence="7 8">
    <name type="scientific">Marinirhabdus gelatinilytica</name>
    <dbReference type="NCBI Taxonomy" id="1703343"/>
    <lineage>
        <taxon>Bacteria</taxon>
        <taxon>Pseudomonadati</taxon>
        <taxon>Bacteroidota</taxon>
        <taxon>Flavobacteriia</taxon>
        <taxon>Flavobacteriales</taxon>
        <taxon>Flavobacteriaceae</taxon>
    </lineage>
</organism>
<reference evidence="7 8" key="1">
    <citation type="submission" date="2018-07" db="EMBL/GenBank/DDBJ databases">
        <title>Genomic Encyclopedia of Type Strains, Phase IV (KMG-IV): sequencing the most valuable type-strain genomes for metagenomic binning, comparative biology and taxonomic classification.</title>
        <authorList>
            <person name="Goeker M."/>
        </authorList>
    </citation>
    <scope>NUCLEOTIDE SEQUENCE [LARGE SCALE GENOMIC DNA]</scope>
    <source>
        <strain evidence="7 8">DSM 101478</strain>
    </source>
</reference>
<dbReference type="RefSeq" id="WP_115122547.1">
    <property type="nucleotide sequence ID" value="NZ_QRAO01000001.1"/>
</dbReference>
<keyword evidence="3 6" id="KW-0812">Transmembrane</keyword>
<sequence length="314" mass="35558">MTTSHKSKQYWLVALKVLVLVLAVGYIVYKIKGEQLVVTTHFKQHFSLRHTPHLLFFLGLAVLNWSFEIYKWKTSVNIWFSIDLKTATKQALGSLTASLVTPNRIGEYGAKAMYFEPKDRKKVVFLNFVHSSSQMLVTIVFGLPALVYFILEHGVSIAVTKIIVLVSSILLFTFLGYTYRKKQLFISGFSIANVFAKLKEISVKRKLGILSLSVIRYLVFSLLFWFLLQFFGGEAPLFKGFATIFAMYLLVSVIPSFFVLDVVIRGGVAVWLFSYLGVSEVAVLSTVFCMWVLNTVLPAIIGSYFVLTFKPNYS</sequence>
<feature type="transmembrane region" description="Helical" evidence="6">
    <location>
        <begin position="240"/>
        <end position="260"/>
    </location>
</feature>
<feature type="transmembrane region" description="Helical" evidence="6">
    <location>
        <begin position="157"/>
        <end position="177"/>
    </location>
</feature>
<gene>
    <name evidence="7" type="ORF">C8D94_101764</name>
</gene>
<dbReference type="OrthoDB" id="1121314at2"/>
<feature type="transmembrane region" description="Helical" evidence="6">
    <location>
        <begin position="123"/>
        <end position="151"/>
    </location>
</feature>
<dbReference type="EMBL" id="QRAO01000001">
    <property type="protein sequence ID" value="RDK88886.1"/>
    <property type="molecule type" value="Genomic_DNA"/>
</dbReference>
<comment type="subcellular location">
    <subcellularLocation>
        <location evidence="1">Cell membrane</location>
        <topology evidence="1">Multi-pass membrane protein</topology>
    </subcellularLocation>
</comment>